<dbReference type="EMBL" id="CP015902">
    <property type="protein sequence ID" value="ARE21686.1"/>
    <property type="molecule type" value="Genomic_DNA"/>
</dbReference>
<protein>
    <submittedName>
        <fullName evidence="2">Uncharacterized protein</fullName>
    </submittedName>
</protein>
<evidence type="ECO:0000313" key="2">
    <source>
        <dbReference type="EMBL" id="ARE21686.1"/>
    </source>
</evidence>
<proteinExistence type="predicted"/>
<organism evidence="2 3">
    <name type="scientific">Lactococcus lactis subsp. lactis</name>
    <name type="common">Streptococcus lactis</name>
    <dbReference type="NCBI Taxonomy" id="1360"/>
    <lineage>
        <taxon>Bacteria</taxon>
        <taxon>Bacillati</taxon>
        <taxon>Bacillota</taxon>
        <taxon>Bacilli</taxon>
        <taxon>Lactobacillales</taxon>
        <taxon>Streptococcaceae</taxon>
        <taxon>Lactococcus</taxon>
    </lineage>
</organism>
<name>A0A1V0P4J7_LACLL</name>
<dbReference type="AlphaFoldDB" id="A0A1V0P4J7"/>
<accession>A0A1V0P4J7</accession>
<evidence type="ECO:0000313" key="3">
    <source>
        <dbReference type="Proteomes" id="UP000192095"/>
    </source>
</evidence>
<dbReference type="Proteomes" id="UP000192095">
    <property type="component" value="Chromosome"/>
</dbReference>
<evidence type="ECO:0000256" key="1">
    <source>
        <dbReference type="SAM" id="MobiDB-lite"/>
    </source>
</evidence>
<gene>
    <name evidence="2" type="ORF">LLUC06_2144</name>
</gene>
<dbReference type="RefSeq" id="WP_204251721.1">
    <property type="nucleotide sequence ID" value="NZ_CP015902.2"/>
</dbReference>
<sequence>MTKNNNDRPIIQSNGYDGSEPTRICPHCDKEKPISDFGFRNMGDGTIRNQSWCKECR</sequence>
<reference evidence="2 3" key="1">
    <citation type="journal article" date="2017" name="BMC Genomics">
        <title>Comparative and functional genomics of the Lactococcus lactis taxon; insights into evolution and niche adaptation.</title>
        <authorList>
            <person name="Kelleher P."/>
            <person name="Bottacini F."/>
            <person name="Mahony J."/>
            <person name="Kilcawley K.N."/>
            <person name="van Sinderen D."/>
        </authorList>
    </citation>
    <scope>NUCLEOTIDE SEQUENCE [LARGE SCALE GENOMIC DNA]</scope>
    <source>
        <strain evidence="2 3">UC06</strain>
    </source>
</reference>
<feature type="region of interest" description="Disordered" evidence="1">
    <location>
        <begin position="1"/>
        <end position="22"/>
    </location>
</feature>